<sequence>MAHGYPPSLLCYPLDGSRIPGESRDDDSYTIALTPTASTVGDELRSLCSDLELPQPGRVSTESGRERKEYLLLSLSKYFGTEDTPSFLLDLVQTGSHIHGDFVLDVITLGNAALQDPKPANTLDVHLGGDKVATFELFLSNHDFHATTSPSASSSPSPSPSSARGVRWTKGELTVYVTSSSDPICDFLNKLKWTGAGNFITGHRIYCLFPGWTLSERPSNVFLGGYNESKGSDLQGKRYFETHPFASALRSEAAKENLLNRYIGDDITAAWKIWEGDERTVIEPVQRIAFCWESWKGGIEYSTAYDQLPSVLKDPHQDSKSASPAVGNVCYQSLSVFFPDKVPAVLKKLHDTESIIYGDFADQVVATAHGRGQCKSSSGWRKLVILLDRRGEGEFRELLAQCEFGCEEKSSPRTGWFERWTKRTELEGVEVVLSVECKQPEDPKQSPIGEFFWQLRTTAAANFITGRMVYSLFAELTLGNPPENYQLKSPYGTKIFSGKEAVQRSIRLQERLCEREVGDSYTGCWLIQSTEWNCSLEAAQRVQFDFDVNTSCLLFKLGKWDQGISRWR</sequence>
<gene>
    <name evidence="1" type="ORF">BJX66DRAFT_345931</name>
</gene>
<dbReference type="Proteomes" id="UP001610563">
    <property type="component" value="Unassembled WGS sequence"/>
</dbReference>
<proteinExistence type="predicted"/>
<protein>
    <submittedName>
        <fullName evidence="1">Uncharacterized protein</fullName>
    </submittedName>
</protein>
<evidence type="ECO:0000313" key="2">
    <source>
        <dbReference type="Proteomes" id="UP001610563"/>
    </source>
</evidence>
<evidence type="ECO:0000313" key="1">
    <source>
        <dbReference type="EMBL" id="KAL2782348.1"/>
    </source>
</evidence>
<dbReference type="EMBL" id="JBFTWV010000507">
    <property type="protein sequence ID" value="KAL2782348.1"/>
    <property type="molecule type" value="Genomic_DNA"/>
</dbReference>
<comment type="caution">
    <text evidence="1">The sequence shown here is derived from an EMBL/GenBank/DDBJ whole genome shotgun (WGS) entry which is preliminary data.</text>
</comment>
<accession>A0ABR4FGH9</accession>
<keyword evidence="2" id="KW-1185">Reference proteome</keyword>
<name>A0ABR4FGH9_9EURO</name>
<organism evidence="1 2">
    <name type="scientific">Aspergillus keveii</name>
    <dbReference type="NCBI Taxonomy" id="714993"/>
    <lineage>
        <taxon>Eukaryota</taxon>
        <taxon>Fungi</taxon>
        <taxon>Dikarya</taxon>
        <taxon>Ascomycota</taxon>
        <taxon>Pezizomycotina</taxon>
        <taxon>Eurotiomycetes</taxon>
        <taxon>Eurotiomycetidae</taxon>
        <taxon>Eurotiales</taxon>
        <taxon>Aspergillaceae</taxon>
        <taxon>Aspergillus</taxon>
        <taxon>Aspergillus subgen. Nidulantes</taxon>
    </lineage>
</organism>
<reference evidence="1 2" key="1">
    <citation type="submission" date="2024-07" db="EMBL/GenBank/DDBJ databases">
        <title>Section-level genome sequencing and comparative genomics of Aspergillus sections Usti and Cavernicolus.</title>
        <authorList>
            <consortium name="Lawrence Berkeley National Laboratory"/>
            <person name="Nybo J.L."/>
            <person name="Vesth T.C."/>
            <person name="Theobald S."/>
            <person name="Frisvad J.C."/>
            <person name="Larsen T.O."/>
            <person name="Kjaerboelling I."/>
            <person name="Rothschild-Mancinelli K."/>
            <person name="Lyhne E.K."/>
            <person name="Kogle M.E."/>
            <person name="Barry K."/>
            <person name="Clum A."/>
            <person name="Na H."/>
            <person name="Ledsgaard L."/>
            <person name="Lin J."/>
            <person name="Lipzen A."/>
            <person name="Kuo A."/>
            <person name="Riley R."/>
            <person name="Mondo S."/>
            <person name="Labutti K."/>
            <person name="Haridas S."/>
            <person name="Pangalinan J."/>
            <person name="Salamov A.A."/>
            <person name="Simmons B.A."/>
            <person name="Magnuson J.K."/>
            <person name="Chen J."/>
            <person name="Drula E."/>
            <person name="Henrissat B."/>
            <person name="Wiebenga A."/>
            <person name="Lubbers R.J."/>
            <person name="Gomes A.C."/>
            <person name="Makela M.R."/>
            <person name="Stajich J."/>
            <person name="Grigoriev I.V."/>
            <person name="Mortensen U.H."/>
            <person name="De Vries R.P."/>
            <person name="Baker S.E."/>
            <person name="Andersen M.R."/>
        </authorList>
    </citation>
    <scope>NUCLEOTIDE SEQUENCE [LARGE SCALE GENOMIC DNA]</scope>
    <source>
        <strain evidence="1 2">CBS 209.92</strain>
    </source>
</reference>